<proteinExistence type="predicted"/>
<feature type="compositionally biased region" description="Polar residues" evidence="1">
    <location>
        <begin position="1"/>
        <end position="10"/>
    </location>
</feature>
<organism evidence="2 3">
    <name type="scientific">Trifolium medium</name>
    <dbReference type="NCBI Taxonomy" id="97028"/>
    <lineage>
        <taxon>Eukaryota</taxon>
        <taxon>Viridiplantae</taxon>
        <taxon>Streptophyta</taxon>
        <taxon>Embryophyta</taxon>
        <taxon>Tracheophyta</taxon>
        <taxon>Spermatophyta</taxon>
        <taxon>Magnoliopsida</taxon>
        <taxon>eudicotyledons</taxon>
        <taxon>Gunneridae</taxon>
        <taxon>Pentapetalae</taxon>
        <taxon>rosids</taxon>
        <taxon>fabids</taxon>
        <taxon>Fabales</taxon>
        <taxon>Fabaceae</taxon>
        <taxon>Papilionoideae</taxon>
        <taxon>50 kb inversion clade</taxon>
        <taxon>NPAAA clade</taxon>
        <taxon>Hologalegina</taxon>
        <taxon>IRL clade</taxon>
        <taxon>Trifolieae</taxon>
        <taxon>Trifolium</taxon>
    </lineage>
</organism>
<accession>A0A392TVD7</accession>
<name>A0A392TVD7_9FABA</name>
<keyword evidence="3" id="KW-1185">Reference proteome</keyword>
<feature type="region of interest" description="Disordered" evidence="1">
    <location>
        <begin position="1"/>
        <end position="54"/>
    </location>
</feature>
<protein>
    <submittedName>
        <fullName evidence="2">Uncharacterized protein</fullName>
    </submittedName>
</protein>
<evidence type="ECO:0000313" key="2">
    <source>
        <dbReference type="EMBL" id="MCI64250.1"/>
    </source>
</evidence>
<dbReference type="AlphaFoldDB" id="A0A392TVD7"/>
<reference evidence="2 3" key="1">
    <citation type="journal article" date="2018" name="Front. Plant Sci.">
        <title>Red Clover (Trifolium pratense) and Zigzag Clover (T. medium) - A Picture of Genomic Similarities and Differences.</title>
        <authorList>
            <person name="Dluhosova J."/>
            <person name="Istvanek J."/>
            <person name="Nedelnik J."/>
            <person name="Repkova J."/>
        </authorList>
    </citation>
    <scope>NUCLEOTIDE SEQUENCE [LARGE SCALE GENOMIC DNA]</scope>
    <source>
        <strain evidence="3">cv. 10/8</strain>
        <tissue evidence="2">Leaf</tissue>
    </source>
</reference>
<dbReference type="EMBL" id="LXQA010651915">
    <property type="protein sequence ID" value="MCI64250.1"/>
    <property type="molecule type" value="Genomic_DNA"/>
</dbReference>
<evidence type="ECO:0000313" key="3">
    <source>
        <dbReference type="Proteomes" id="UP000265520"/>
    </source>
</evidence>
<feature type="non-terminal residue" evidence="2">
    <location>
        <position position="1"/>
    </location>
</feature>
<sequence>GNTLKPQNGNNEDHARTDLAEAFGSHGAGPSVKKSGDAGSGKKTGSGLNNEDHARPDLAGALEVIFEFAEKVAIKVKDIYSKKKD</sequence>
<comment type="caution">
    <text evidence="2">The sequence shown here is derived from an EMBL/GenBank/DDBJ whole genome shotgun (WGS) entry which is preliminary data.</text>
</comment>
<dbReference type="Proteomes" id="UP000265520">
    <property type="component" value="Unassembled WGS sequence"/>
</dbReference>
<feature type="non-terminal residue" evidence="2">
    <location>
        <position position="85"/>
    </location>
</feature>
<evidence type="ECO:0000256" key="1">
    <source>
        <dbReference type="SAM" id="MobiDB-lite"/>
    </source>
</evidence>